<reference evidence="1" key="1">
    <citation type="submission" date="2016-05" db="EMBL/GenBank/DDBJ databases">
        <authorList>
            <person name="Lavstsen T."/>
            <person name="Jespersen J.S."/>
        </authorList>
    </citation>
    <scope>NUCLEOTIDE SEQUENCE</scope>
    <source>
        <tissue evidence="1">Brain</tissue>
    </source>
</reference>
<feature type="non-terminal residue" evidence="1">
    <location>
        <position position="1"/>
    </location>
</feature>
<reference evidence="1" key="2">
    <citation type="submission" date="2016-06" db="EMBL/GenBank/DDBJ databases">
        <title>The genome of a short-lived fish provides insights into sex chromosome evolution and the genetic control of aging.</title>
        <authorList>
            <person name="Reichwald K."/>
            <person name="Felder M."/>
            <person name="Petzold A."/>
            <person name="Koch P."/>
            <person name="Groth M."/>
            <person name="Platzer M."/>
        </authorList>
    </citation>
    <scope>NUCLEOTIDE SEQUENCE</scope>
    <source>
        <tissue evidence="1">Brain</tissue>
    </source>
</reference>
<accession>A0A1A8EZH6</accession>
<dbReference type="AlphaFoldDB" id="A0A1A8EZH6"/>
<dbReference type="EMBL" id="HAEB01005399">
    <property type="protein sequence ID" value="SBQ51926.1"/>
    <property type="molecule type" value="Transcribed_RNA"/>
</dbReference>
<feature type="non-terminal residue" evidence="1">
    <location>
        <position position="41"/>
    </location>
</feature>
<sequence length="41" mass="4859">LGSRGRWWKITNTSVFSWTTDWTRDTSVKPSTRRDRVDCIS</sequence>
<organism evidence="1">
    <name type="scientific">Nothobranchius korthausae</name>
    <dbReference type="NCBI Taxonomy" id="1143690"/>
    <lineage>
        <taxon>Eukaryota</taxon>
        <taxon>Metazoa</taxon>
        <taxon>Chordata</taxon>
        <taxon>Craniata</taxon>
        <taxon>Vertebrata</taxon>
        <taxon>Euteleostomi</taxon>
        <taxon>Actinopterygii</taxon>
        <taxon>Neopterygii</taxon>
        <taxon>Teleostei</taxon>
        <taxon>Neoteleostei</taxon>
        <taxon>Acanthomorphata</taxon>
        <taxon>Ovalentaria</taxon>
        <taxon>Atherinomorphae</taxon>
        <taxon>Cyprinodontiformes</taxon>
        <taxon>Nothobranchiidae</taxon>
        <taxon>Nothobranchius</taxon>
    </lineage>
</organism>
<protein>
    <submittedName>
        <fullName evidence="1">Uncharacterized protein</fullName>
    </submittedName>
</protein>
<name>A0A1A8EZH6_9TELE</name>
<proteinExistence type="predicted"/>
<evidence type="ECO:0000313" key="1">
    <source>
        <dbReference type="EMBL" id="SBQ51926.1"/>
    </source>
</evidence>
<gene>
    <name evidence="1" type="primary">Nfu_g_1_025640</name>
</gene>